<organism evidence="1 2">
    <name type="scientific">Paramecium tetraurelia</name>
    <dbReference type="NCBI Taxonomy" id="5888"/>
    <lineage>
        <taxon>Eukaryota</taxon>
        <taxon>Sar</taxon>
        <taxon>Alveolata</taxon>
        <taxon>Ciliophora</taxon>
        <taxon>Intramacronucleata</taxon>
        <taxon>Oligohymenophorea</taxon>
        <taxon>Peniculida</taxon>
        <taxon>Parameciidae</taxon>
        <taxon>Paramecium</taxon>
    </lineage>
</organism>
<dbReference type="HOGENOM" id="CLU_2946613_0_0_1"/>
<dbReference type="Proteomes" id="UP000000600">
    <property type="component" value="Unassembled WGS sequence"/>
</dbReference>
<evidence type="ECO:0000313" key="2">
    <source>
        <dbReference type="Proteomes" id="UP000000600"/>
    </source>
</evidence>
<dbReference type="OrthoDB" id="10296419at2759"/>
<dbReference type="AlphaFoldDB" id="A0CIR4"/>
<dbReference type="OMA" id="DYCIKKY"/>
<dbReference type="KEGG" id="ptm:GSPATT00007816001"/>
<reference evidence="1 2" key="1">
    <citation type="journal article" date="2006" name="Nature">
        <title>Global trends of whole-genome duplications revealed by the ciliate Paramecium tetraurelia.</title>
        <authorList>
            <consortium name="Genoscope"/>
            <person name="Aury J.-M."/>
            <person name="Jaillon O."/>
            <person name="Duret L."/>
            <person name="Noel B."/>
            <person name="Jubin C."/>
            <person name="Porcel B.M."/>
            <person name="Segurens B."/>
            <person name="Daubin V."/>
            <person name="Anthouard V."/>
            <person name="Aiach N."/>
            <person name="Arnaiz O."/>
            <person name="Billaut A."/>
            <person name="Beisson J."/>
            <person name="Blanc I."/>
            <person name="Bouhouche K."/>
            <person name="Camara F."/>
            <person name="Duharcourt S."/>
            <person name="Guigo R."/>
            <person name="Gogendeau D."/>
            <person name="Katinka M."/>
            <person name="Keller A.-M."/>
            <person name="Kissmehl R."/>
            <person name="Klotz C."/>
            <person name="Koll F."/>
            <person name="Le Moue A."/>
            <person name="Lepere C."/>
            <person name="Malinsky S."/>
            <person name="Nowacki M."/>
            <person name="Nowak J.K."/>
            <person name="Plattner H."/>
            <person name="Poulain J."/>
            <person name="Ruiz F."/>
            <person name="Serrano V."/>
            <person name="Zagulski M."/>
            <person name="Dessen P."/>
            <person name="Betermier M."/>
            <person name="Weissenbach J."/>
            <person name="Scarpelli C."/>
            <person name="Schachter V."/>
            <person name="Sperling L."/>
            <person name="Meyer E."/>
            <person name="Cohen J."/>
            <person name="Wincker P."/>
        </authorList>
    </citation>
    <scope>NUCLEOTIDE SEQUENCE [LARGE SCALE GENOMIC DNA]</scope>
    <source>
        <strain evidence="1 2">Stock d4-2</strain>
    </source>
</reference>
<sequence length="60" mass="7554">MQQLYTLDNKMPKQYFDYCIKKYDATDYNEKEMIIEISEQAMKEIQILKWFHQYHNKQQQ</sequence>
<dbReference type="GeneID" id="5023863"/>
<gene>
    <name evidence="1" type="ORF">GSPATT00007816001</name>
</gene>
<dbReference type="EMBL" id="CT868085">
    <property type="protein sequence ID" value="CAK70681.1"/>
    <property type="molecule type" value="Genomic_DNA"/>
</dbReference>
<keyword evidence="2" id="KW-1185">Reference proteome</keyword>
<accession>A0CIR4</accession>
<name>A0CIR4_PARTE</name>
<dbReference type="InParanoid" id="A0CIR4"/>
<evidence type="ECO:0000313" key="1">
    <source>
        <dbReference type="EMBL" id="CAK70681.1"/>
    </source>
</evidence>
<dbReference type="RefSeq" id="XP_001438078.1">
    <property type="nucleotide sequence ID" value="XM_001438041.1"/>
</dbReference>
<protein>
    <submittedName>
        <fullName evidence="1">Uncharacterized protein</fullName>
    </submittedName>
</protein>
<proteinExistence type="predicted"/>